<evidence type="ECO:0000313" key="2">
    <source>
        <dbReference type="Ensembl" id="ENSCCNP00000032784.1"/>
    </source>
</evidence>
<dbReference type="Ensembl" id="ENSCCNT00000041148.1">
    <property type="protein sequence ID" value="ENSCCNP00000032784.1"/>
    <property type="gene ID" value="ENSCCNG00000031091.1"/>
</dbReference>
<reference evidence="2" key="1">
    <citation type="submission" date="2023-09" db="UniProtKB">
        <authorList>
            <consortium name="Ensembl"/>
        </authorList>
    </citation>
    <scope>IDENTIFICATION</scope>
</reference>
<proteinExistence type="predicted"/>
<organism evidence="2">
    <name type="scientific">Castor canadensis</name>
    <name type="common">American beaver</name>
    <dbReference type="NCBI Taxonomy" id="51338"/>
    <lineage>
        <taxon>Eukaryota</taxon>
        <taxon>Metazoa</taxon>
        <taxon>Chordata</taxon>
        <taxon>Craniata</taxon>
        <taxon>Vertebrata</taxon>
        <taxon>Euteleostomi</taxon>
        <taxon>Mammalia</taxon>
        <taxon>Eutheria</taxon>
        <taxon>Euarchontoglires</taxon>
        <taxon>Glires</taxon>
        <taxon>Rodentia</taxon>
        <taxon>Castorimorpha</taxon>
        <taxon>Castoridae</taxon>
        <taxon>Castor</taxon>
    </lineage>
</organism>
<accession>A0A8C0Y3J6</accession>
<name>A0A8C0Y3J6_CASCN</name>
<dbReference type="AlphaFoldDB" id="A0A8C0Y3J6"/>
<feature type="compositionally biased region" description="Basic and acidic residues" evidence="1">
    <location>
        <begin position="48"/>
        <end position="60"/>
    </location>
</feature>
<feature type="region of interest" description="Disordered" evidence="1">
    <location>
        <begin position="43"/>
        <end position="110"/>
    </location>
</feature>
<sequence length="130" mass="14522">MERTGPLGSLEEAAWNNSEGHSLSQTWYLAWLILASLVRVQGKKKKKGFSDRADKDEGDHPNNSLSPCSAHDRRCLQKHYAKIRDRSTSGGKMKVIGAPREDARPVVRTSDPQMCLSIDIPTHTHTQSEL</sequence>
<protein>
    <submittedName>
        <fullName evidence="2">Uncharacterized protein</fullName>
    </submittedName>
</protein>
<evidence type="ECO:0000256" key="1">
    <source>
        <dbReference type="SAM" id="MobiDB-lite"/>
    </source>
</evidence>